<dbReference type="PANTHER" id="PTHR10809">
    <property type="entry name" value="VESICLE-ASSOCIATED MEMBRANE PROTEIN-ASSOCIATED PROTEIN"/>
    <property type="match status" value="1"/>
</dbReference>
<keyword evidence="3" id="KW-0812">Transmembrane</keyword>
<dbReference type="Proteomes" id="UP000591131">
    <property type="component" value="Unassembled WGS sequence"/>
</dbReference>
<evidence type="ECO:0000259" key="7">
    <source>
        <dbReference type="PROSITE" id="PS50202"/>
    </source>
</evidence>
<keyword evidence="4" id="KW-1133">Transmembrane helix</keyword>
<dbReference type="Gene3D" id="3.40.50.1240">
    <property type="entry name" value="Phosphoglycerate mutase-like"/>
    <property type="match status" value="1"/>
</dbReference>
<dbReference type="Pfam" id="PF00635">
    <property type="entry name" value="Motile_Sperm"/>
    <property type="match status" value="1"/>
</dbReference>
<sequence>MPSLLSVKPGEIVFPNTLYQSVNTTLSLTNVDAEKKAVAFKIKTTAPRNYLVRPSSGVVAPDATVDVQIILQPQTSDPSLNTDRFLIQATTSATGQPLERDEWARVAKSEIHEQRLHVIFKPAEDGAAAAGQSKQGGKEGSSTSAAAPTAAPTSSANIAAGELRSKYDELVQYTLSIEKEKAKLEKELEASKEVYGGYDDSSSDVVNRLELDGESADRGGRRVAHTAEGREADPQLSEQGWKQAEATAEYLADMSNKGVWRIRKVIVSPMLRTLHTARPILEKLSPAVDGKVAIDCRFHEEGGLFQGARRRRGADEEFVFGLNRREAFDELHYGKSIDCVDWIGTKKDESEGWWTGGYEEASATRVRAKAVAEALWETAASIDKEHPEEENSAVVVVSHGLFLDSVYCELLGIPNDDSRSTFFMTANCSLSIMMFSVEGNKRKAGFVCHDSIAHLPSELRSGHSIGGMSLPQSWVEQS</sequence>
<dbReference type="InterPro" id="IPR008962">
    <property type="entry name" value="PapD-like_sf"/>
</dbReference>
<dbReference type="GO" id="GO:0061817">
    <property type="term" value="P:endoplasmic reticulum-plasma membrane tethering"/>
    <property type="evidence" value="ECO:0007669"/>
    <property type="project" value="TreeGrafter"/>
</dbReference>
<dbReference type="CDD" id="cd07067">
    <property type="entry name" value="HP_PGM_like"/>
    <property type="match status" value="1"/>
</dbReference>
<dbReference type="GO" id="GO:0005789">
    <property type="term" value="C:endoplasmic reticulum membrane"/>
    <property type="evidence" value="ECO:0007669"/>
    <property type="project" value="InterPro"/>
</dbReference>
<dbReference type="InterPro" id="IPR016763">
    <property type="entry name" value="VAP"/>
</dbReference>
<name>A0A7J6N2B5_PERCH</name>
<dbReference type="OrthoDB" id="496981at2759"/>
<evidence type="ECO:0000256" key="6">
    <source>
        <dbReference type="SAM" id="MobiDB-lite"/>
    </source>
</evidence>
<organism evidence="8 9">
    <name type="scientific">Perkinsus chesapeaki</name>
    <name type="common">Clam parasite</name>
    <name type="synonym">Perkinsus andrewsi</name>
    <dbReference type="NCBI Taxonomy" id="330153"/>
    <lineage>
        <taxon>Eukaryota</taxon>
        <taxon>Sar</taxon>
        <taxon>Alveolata</taxon>
        <taxon>Perkinsozoa</taxon>
        <taxon>Perkinsea</taxon>
        <taxon>Perkinsida</taxon>
        <taxon>Perkinsidae</taxon>
        <taxon>Perkinsus</taxon>
    </lineage>
</organism>
<dbReference type="GO" id="GO:0090158">
    <property type="term" value="P:endoplasmic reticulum membrane organization"/>
    <property type="evidence" value="ECO:0007669"/>
    <property type="project" value="TreeGrafter"/>
</dbReference>
<evidence type="ECO:0000256" key="5">
    <source>
        <dbReference type="ARBA" id="ARBA00023136"/>
    </source>
</evidence>
<keyword evidence="5" id="KW-0472">Membrane</keyword>
<accession>A0A7J6N2B5</accession>
<feature type="compositionally biased region" description="Basic and acidic residues" evidence="6">
    <location>
        <begin position="212"/>
        <end position="233"/>
    </location>
</feature>
<evidence type="ECO:0000256" key="4">
    <source>
        <dbReference type="ARBA" id="ARBA00022989"/>
    </source>
</evidence>
<gene>
    <name evidence="8" type="ORF">FOL47_010388</name>
</gene>
<dbReference type="InterPro" id="IPR000535">
    <property type="entry name" value="MSP_dom"/>
</dbReference>
<comment type="subcellular location">
    <subcellularLocation>
        <location evidence="1">Membrane</location>
        <topology evidence="1">Single-pass type IV membrane protein</topology>
    </subcellularLocation>
</comment>
<dbReference type="InterPro" id="IPR029033">
    <property type="entry name" value="His_PPase_superfam"/>
</dbReference>
<dbReference type="InterPro" id="IPR013078">
    <property type="entry name" value="His_Pase_superF_clade-1"/>
</dbReference>
<dbReference type="PANTHER" id="PTHR10809:SF6">
    <property type="entry name" value="AT11025P-RELATED"/>
    <property type="match status" value="1"/>
</dbReference>
<dbReference type="Pfam" id="PF00300">
    <property type="entry name" value="His_Phos_1"/>
    <property type="match status" value="2"/>
</dbReference>
<reference evidence="8 9" key="1">
    <citation type="submission" date="2020-04" db="EMBL/GenBank/DDBJ databases">
        <title>Perkinsus chesapeaki whole genome sequence.</title>
        <authorList>
            <person name="Bogema D.R."/>
        </authorList>
    </citation>
    <scope>NUCLEOTIDE SEQUENCE [LARGE SCALE GENOMIC DNA]</scope>
    <source>
        <strain evidence="8">ATCC PRA-425</strain>
    </source>
</reference>
<dbReference type="SUPFAM" id="SSF53254">
    <property type="entry name" value="Phosphoglycerate mutase-like"/>
    <property type="match status" value="1"/>
</dbReference>
<evidence type="ECO:0000256" key="1">
    <source>
        <dbReference type="ARBA" id="ARBA00004211"/>
    </source>
</evidence>
<dbReference type="AlphaFoldDB" id="A0A7J6N2B5"/>
<dbReference type="GO" id="GO:0005886">
    <property type="term" value="C:plasma membrane"/>
    <property type="evidence" value="ECO:0007669"/>
    <property type="project" value="TreeGrafter"/>
</dbReference>
<dbReference type="SMART" id="SM00855">
    <property type="entry name" value="PGAM"/>
    <property type="match status" value="1"/>
</dbReference>
<dbReference type="SUPFAM" id="SSF49354">
    <property type="entry name" value="PapD-like"/>
    <property type="match status" value="1"/>
</dbReference>
<dbReference type="PROSITE" id="PS50202">
    <property type="entry name" value="MSP"/>
    <property type="match status" value="1"/>
</dbReference>
<evidence type="ECO:0000313" key="9">
    <source>
        <dbReference type="Proteomes" id="UP000591131"/>
    </source>
</evidence>
<dbReference type="EMBL" id="JAAPAO010000008">
    <property type="protein sequence ID" value="KAF4677794.1"/>
    <property type="molecule type" value="Genomic_DNA"/>
</dbReference>
<comment type="caution">
    <text evidence="8">The sequence shown here is derived from an EMBL/GenBank/DDBJ whole genome shotgun (WGS) entry which is preliminary data.</text>
</comment>
<dbReference type="InterPro" id="IPR013783">
    <property type="entry name" value="Ig-like_fold"/>
</dbReference>
<evidence type="ECO:0000313" key="8">
    <source>
        <dbReference type="EMBL" id="KAF4677794.1"/>
    </source>
</evidence>
<feature type="domain" description="MSP" evidence="7">
    <location>
        <begin position="4"/>
        <end position="121"/>
    </location>
</feature>
<evidence type="ECO:0000256" key="2">
    <source>
        <dbReference type="ARBA" id="ARBA00008932"/>
    </source>
</evidence>
<proteinExistence type="inferred from homology"/>
<feature type="region of interest" description="Disordered" evidence="6">
    <location>
        <begin position="126"/>
        <end position="154"/>
    </location>
</feature>
<feature type="region of interest" description="Disordered" evidence="6">
    <location>
        <begin position="212"/>
        <end position="238"/>
    </location>
</feature>
<dbReference type="Gene3D" id="2.60.40.10">
    <property type="entry name" value="Immunoglobulins"/>
    <property type="match status" value="1"/>
</dbReference>
<evidence type="ECO:0000256" key="3">
    <source>
        <dbReference type="ARBA" id="ARBA00022692"/>
    </source>
</evidence>
<keyword evidence="9" id="KW-1185">Reference proteome</keyword>
<protein>
    <recommendedName>
        <fullName evidence="7">MSP domain-containing protein</fullName>
    </recommendedName>
</protein>
<comment type="similarity">
    <text evidence="2">Belongs to the VAMP-associated protein (VAP) (TC 9.B.17) family.</text>
</comment>